<dbReference type="Proteomes" id="UP000595512">
    <property type="component" value="Chromosome"/>
</dbReference>
<reference evidence="2 3" key="1">
    <citation type="submission" date="2020-12" db="EMBL/GenBank/DDBJ databases">
        <title>Taxonomic evaluation of the Bacillus sporothermodurans group of bacteria based on whole genome sequences.</title>
        <authorList>
            <person name="Fiedler G."/>
            <person name="Herbstmann A.-D."/>
            <person name="Doll E."/>
            <person name="Wenning M."/>
            <person name="Brinks E."/>
            <person name="Kabisch J."/>
            <person name="Breitenwieser F."/>
            <person name="Lappann M."/>
            <person name="Boehnlein C."/>
            <person name="Franz C."/>
        </authorList>
    </citation>
    <scope>NUCLEOTIDE SEQUENCE [LARGE SCALE GENOMIC DNA]</scope>
    <source>
        <strain evidence="2 3">DSM 10599</strain>
    </source>
</reference>
<organism evidence="2 3">
    <name type="scientific">Heyndrickxia sporothermodurans</name>
    <dbReference type="NCBI Taxonomy" id="46224"/>
    <lineage>
        <taxon>Bacteria</taxon>
        <taxon>Bacillati</taxon>
        <taxon>Bacillota</taxon>
        <taxon>Bacilli</taxon>
        <taxon>Bacillales</taxon>
        <taxon>Bacillaceae</taxon>
        <taxon>Heyndrickxia</taxon>
    </lineage>
</organism>
<evidence type="ECO:0000313" key="3">
    <source>
        <dbReference type="Proteomes" id="UP000595512"/>
    </source>
</evidence>
<dbReference type="InterPro" id="IPR012454">
    <property type="entry name" value="DUF1659"/>
</dbReference>
<dbReference type="Pfam" id="PF07872">
    <property type="entry name" value="DUF1659"/>
    <property type="match status" value="1"/>
</dbReference>
<gene>
    <name evidence="2" type="ORF">JGZ69_09830</name>
</gene>
<accession>A0AB37HQV3</accession>
<name>A0AB37HQV3_9BACI</name>
<evidence type="ECO:0000313" key="2">
    <source>
        <dbReference type="EMBL" id="QQX27028.1"/>
    </source>
</evidence>
<dbReference type="EMBL" id="CP066701">
    <property type="protein sequence ID" value="QQX27028.1"/>
    <property type="molecule type" value="Genomic_DNA"/>
</dbReference>
<evidence type="ECO:0000259" key="1">
    <source>
        <dbReference type="Pfam" id="PF07872"/>
    </source>
</evidence>
<dbReference type="AlphaFoldDB" id="A0AB37HQV3"/>
<protein>
    <submittedName>
        <fullName evidence="2">DUF1659 domain-containing protein</fullName>
    </submittedName>
</protein>
<sequence>MADILLKGSSLRLVFNNGVDDNGKPVFKTKTFNNIRLEATPEEMLKVAQAIDSLSQKDLFNVERNDSSDVKA</sequence>
<feature type="domain" description="DUF1659" evidence="1">
    <location>
        <begin position="6"/>
        <end position="70"/>
    </location>
</feature>
<proteinExistence type="predicted"/>
<dbReference type="RefSeq" id="WP_107957908.1">
    <property type="nucleotide sequence ID" value="NZ_CP066701.1"/>
</dbReference>
<dbReference type="KEGG" id="hspo:JGZ69_09830"/>